<dbReference type="EMBL" id="JACATZ010000001">
    <property type="protein sequence ID" value="NWJ46356.1"/>
    <property type="molecule type" value="Genomic_DNA"/>
</dbReference>
<sequence length="76" mass="8307">MWEYFHAFLPAKIQSPDGPKSFDSAIAGGPNKLVAEHNSYTTKLGELGWELVSASPVSLIDGITAGIYLIFKRPKQ</sequence>
<accession>A0A8T7M3C0</accession>
<proteinExistence type="predicted"/>
<evidence type="ECO:0000313" key="5">
    <source>
        <dbReference type="Proteomes" id="UP001431572"/>
    </source>
</evidence>
<keyword evidence="5" id="KW-1185">Reference proteome</keyword>
<protein>
    <submittedName>
        <fullName evidence="2">DUF4177 domain-containing protein</fullName>
    </submittedName>
</protein>
<evidence type="ECO:0000313" key="4">
    <source>
        <dbReference type="Proteomes" id="UP000521676"/>
    </source>
</evidence>
<dbReference type="Proteomes" id="UP000521676">
    <property type="component" value="Unassembled WGS sequence"/>
</dbReference>
<reference evidence="2 4" key="1">
    <citation type="submission" date="2020-06" db="EMBL/GenBank/DDBJ databases">
        <title>Anoxygenic phototrophic Chloroflexota member uses a Type I reaction center.</title>
        <authorList>
            <person name="Tsuji J.M."/>
            <person name="Shaw N.A."/>
            <person name="Nagashima S."/>
            <person name="Venkiteswaran J."/>
            <person name="Schiff S.L."/>
            <person name="Hanada S."/>
            <person name="Tank M."/>
            <person name="Neufeld J.D."/>
        </authorList>
    </citation>
    <scope>NUCLEOTIDE SEQUENCE [LARGE SCALE GENOMIC DNA]</scope>
    <source>
        <strain evidence="2">L227-S17</strain>
    </source>
</reference>
<gene>
    <name evidence="2" type="ORF">HXX08_10805</name>
    <name evidence="3" type="ORF">OZ401_001505</name>
</gene>
<evidence type="ECO:0000313" key="3">
    <source>
        <dbReference type="EMBL" id="WJW65727.1"/>
    </source>
</evidence>
<dbReference type="AlphaFoldDB" id="A0A8T7M3C0"/>
<dbReference type="Proteomes" id="UP001431572">
    <property type="component" value="Chromosome 1"/>
</dbReference>
<keyword evidence="1" id="KW-0472">Membrane</keyword>
<organism evidence="2 4">
    <name type="scientific">Candidatus Chlorohelix allophototropha</name>
    <dbReference type="NCBI Taxonomy" id="3003348"/>
    <lineage>
        <taxon>Bacteria</taxon>
        <taxon>Bacillati</taxon>
        <taxon>Chloroflexota</taxon>
        <taxon>Chloroflexia</taxon>
        <taxon>Candidatus Chloroheliales</taxon>
        <taxon>Candidatus Chloroheliaceae</taxon>
        <taxon>Candidatus Chlorohelix</taxon>
    </lineage>
</organism>
<dbReference type="EMBL" id="CP128399">
    <property type="protein sequence ID" value="WJW65727.1"/>
    <property type="molecule type" value="Genomic_DNA"/>
</dbReference>
<feature type="transmembrane region" description="Helical" evidence="1">
    <location>
        <begin position="51"/>
        <end position="71"/>
    </location>
</feature>
<keyword evidence="1" id="KW-1133">Transmembrane helix</keyword>
<keyword evidence="1" id="KW-0812">Transmembrane</keyword>
<name>A0A8T7M3C0_9CHLR</name>
<evidence type="ECO:0000313" key="2">
    <source>
        <dbReference type="EMBL" id="NWJ46356.1"/>
    </source>
</evidence>
<evidence type="ECO:0000256" key="1">
    <source>
        <dbReference type="SAM" id="Phobius"/>
    </source>
</evidence>
<reference evidence="3" key="2">
    <citation type="journal article" date="2024" name="Nature">
        <title>Anoxygenic phototroph of the Chloroflexota uses a type I reaction centre.</title>
        <authorList>
            <person name="Tsuji J.M."/>
            <person name="Shaw N.A."/>
            <person name="Nagashima S."/>
            <person name="Venkiteswaran J.J."/>
            <person name="Schiff S.L."/>
            <person name="Watanabe T."/>
            <person name="Fukui M."/>
            <person name="Hanada S."/>
            <person name="Tank M."/>
            <person name="Neufeld J.D."/>
        </authorList>
    </citation>
    <scope>NUCLEOTIDE SEQUENCE</scope>
    <source>
        <strain evidence="3">L227-S17</strain>
    </source>
</reference>
<dbReference type="RefSeq" id="WP_341467612.1">
    <property type="nucleotide sequence ID" value="NZ_CP128399.1"/>
</dbReference>